<accession>A0A0V1GKT5</accession>
<keyword evidence="3" id="KW-1185">Reference proteome</keyword>
<feature type="non-terminal residue" evidence="2">
    <location>
        <position position="116"/>
    </location>
</feature>
<protein>
    <submittedName>
        <fullName evidence="2">Uncharacterized protein</fullName>
    </submittedName>
</protein>
<proteinExistence type="predicted"/>
<organism evidence="2 3">
    <name type="scientific">Trichinella zimbabwensis</name>
    <dbReference type="NCBI Taxonomy" id="268475"/>
    <lineage>
        <taxon>Eukaryota</taxon>
        <taxon>Metazoa</taxon>
        <taxon>Ecdysozoa</taxon>
        <taxon>Nematoda</taxon>
        <taxon>Enoplea</taxon>
        <taxon>Dorylaimia</taxon>
        <taxon>Trichinellida</taxon>
        <taxon>Trichinellidae</taxon>
        <taxon>Trichinella</taxon>
    </lineage>
</organism>
<sequence length="116" mass="12665">LLGSREASDFHNKPTDYHCPPKLTNSSNLVNAGSDLSSLVDGKIPTASTSQNCLISGLLSFNGLPHYWRAHNSSKDGLYHHRITSTASFHESAKNLKISIMSNKGMDLDWTGSHLN</sequence>
<feature type="non-terminal residue" evidence="2">
    <location>
        <position position="1"/>
    </location>
</feature>
<reference evidence="2 3" key="1">
    <citation type="submission" date="2015-01" db="EMBL/GenBank/DDBJ databases">
        <title>Evolution of Trichinella species and genotypes.</title>
        <authorList>
            <person name="Korhonen P.K."/>
            <person name="Edoardo P."/>
            <person name="Giuseppe L.R."/>
            <person name="Gasser R.B."/>
        </authorList>
    </citation>
    <scope>NUCLEOTIDE SEQUENCE [LARGE SCALE GENOMIC DNA]</scope>
    <source>
        <strain evidence="2">ISS1029</strain>
    </source>
</reference>
<name>A0A0V1GKT5_9BILA</name>
<evidence type="ECO:0000313" key="2">
    <source>
        <dbReference type="EMBL" id="KRY98776.1"/>
    </source>
</evidence>
<gene>
    <name evidence="2" type="ORF">T11_6798</name>
</gene>
<feature type="compositionally biased region" description="Basic and acidic residues" evidence="1">
    <location>
        <begin position="1"/>
        <end position="16"/>
    </location>
</feature>
<feature type="region of interest" description="Disordered" evidence="1">
    <location>
        <begin position="1"/>
        <end position="23"/>
    </location>
</feature>
<evidence type="ECO:0000313" key="3">
    <source>
        <dbReference type="Proteomes" id="UP000055024"/>
    </source>
</evidence>
<dbReference type="Proteomes" id="UP000055024">
    <property type="component" value="Unassembled WGS sequence"/>
</dbReference>
<dbReference type="EMBL" id="JYDP01001177">
    <property type="protein sequence ID" value="KRY98776.1"/>
    <property type="molecule type" value="Genomic_DNA"/>
</dbReference>
<dbReference type="AlphaFoldDB" id="A0A0V1GKT5"/>
<comment type="caution">
    <text evidence="2">The sequence shown here is derived from an EMBL/GenBank/DDBJ whole genome shotgun (WGS) entry which is preliminary data.</text>
</comment>
<evidence type="ECO:0000256" key="1">
    <source>
        <dbReference type="SAM" id="MobiDB-lite"/>
    </source>
</evidence>